<evidence type="ECO:0000313" key="3">
    <source>
        <dbReference type="Proteomes" id="UP000615026"/>
    </source>
</evidence>
<dbReference type="Proteomes" id="UP000615026">
    <property type="component" value="Unassembled WGS sequence"/>
</dbReference>
<keyword evidence="1" id="KW-1133">Transmembrane helix</keyword>
<feature type="transmembrane region" description="Helical" evidence="1">
    <location>
        <begin position="27"/>
        <end position="49"/>
    </location>
</feature>
<reference evidence="2" key="1">
    <citation type="submission" date="2020-10" db="EMBL/GenBank/DDBJ databases">
        <authorList>
            <person name="Castelo-Branco R."/>
            <person name="Eusebio N."/>
            <person name="Adriana R."/>
            <person name="Vieira A."/>
            <person name="Brugerolle De Fraissinette N."/>
            <person name="Rezende De Castro R."/>
            <person name="Schneider M.P."/>
            <person name="Vasconcelos V."/>
            <person name="Leao P.N."/>
        </authorList>
    </citation>
    <scope>NUCLEOTIDE SEQUENCE</scope>
    <source>
        <strain evidence="2">LEGE 11479</strain>
    </source>
</reference>
<dbReference type="EMBL" id="JADEXP010000170">
    <property type="protein sequence ID" value="MBE9068444.1"/>
    <property type="molecule type" value="Genomic_DNA"/>
</dbReference>
<sequence>MEKTTVLSMDAVYQLSRILITDLDKPLNLLMVIQYGALIALFSTLSNIWPLTEAFYLNLSD</sequence>
<organism evidence="2 3">
    <name type="scientific">Leptolyngbya cf. ectocarpi LEGE 11479</name>
    <dbReference type="NCBI Taxonomy" id="1828722"/>
    <lineage>
        <taxon>Bacteria</taxon>
        <taxon>Bacillati</taxon>
        <taxon>Cyanobacteriota</taxon>
        <taxon>Cyanophyceae</taxon>
        <taxon>Leptolyngbyales</taxon>
        <taxon>Leptolyngbyaceae</taxon>
        <taxon>Leptolyngbya group</taxon>
        <taxon>Leptolyngbya</taxon>
    </lineage>
</organism>
<accession>A0A928ZVY7</accession>
<evidence type="ECO:0000313" key="2">
    <source>
        <dbReference type="EMBL" id="MBE9068444.1"/>
    </source>
</evidence>
<comment type="caution">
    <text evidence="2">The sequence shown here is derived from an EMBL/GenBank/DDBJ whole genome shotgun (WGS) entry which is preliminary data.</text>
</comment>
<dbReference type="RefSeq" id="WP_193994390.1">
    <property type="nucleotide sequence ID" value="NZ_JADEXP010000170.1"/>
</dbReference>
<keyword evidence="3" id="KW-1185">Reference proteome</keyword>
<evidence type="ECO:0000256" key="1">
    <source>
        <dbReference type="SAM" id="Phobius"/>
    </source>
</evidence>
<keyword evidence="1" id="KW-0812">Transmembrane</keyword>
<protein>
    <submittedName>
        <fullName evidence="2">Uncharacterized protein</fullName>
    </submittedName>
</protein>
<keyword evidence="1" id="KW-0472">Membrane</keyword>
<gene>
    <name evidence="2" type="ORF">IQ260_17465</name>
</gene>
<proteinExistence type="predicted"/>
<name>A0A928ZVY7_LEPEC</name>
<dbReference type="AlphaFoldDB" id="A0A928ZVY7"/>